<comment type="caution">
    <text evidence="1">The sequence shown here is derived from an EMBL/GenBank/DDBJ whole genome shotgun (WGS) entry which is preliminary data.</text>
</comment>
<proteinExistence type="predicted"/>
<dbReference type="EMBL" id="NMUH01006875">
    <property type="protein sequence ID" value="MQM16170.1"/>
    <property type="molecule type" value="Genomic_DNA"/>
</dbReference>
<sequence length="113" mass="12470">MFLSCRPVRSRVLAVQGQHLQQCSVASCLLLQVVPRGEGEQEASHPSSSSEPHCSGAGYAPYVVVDNTMMVEYFIIGLQAELQDGVIPLMCRTVEEVAQRAVILERTVRARQR</sequence>
<organism evidence="1 2">
    <name type="scientific">Colocasia esculenta</name>
    <name type="common">Wild taro</name>
    <name type="synonym">Arum esculentum</name>
    <dbReference type="NCBI Taxonomy" id="4460"/>
    <lineage>
        <taxon>Eukaryota</taxon>
        <taxon>Viridiplantae</taxon>
        <taxon>Streptophyta</taxon>
        <taxon>Embryophyta</taxon>
        <taxon>Tracheophyta</taxon>
        <taxon>Spermatophyta</taxon>
        <taxon>Magnoliopsida</taxon>
        <taxon>Liliopsida</taxon>
        <taxon>Araceae</taxon>
        <taxon>Aroideae</taxon>
        <taxon>Colocasieae</taxon>
        <taxon>Colocasia</taxon>
    </lineage>
</organism>
<protein>
    <submittedName>
        <fullName evidence="1">Uncharacterized protein</fullName>
    </submittedName>
</protein>
<evidence type="ECO:0000313" key="1">
    <source>
        <dbReference type="EMBL" id="MQM16170.1"/>
    </source>
</evidence>
<dbReference type="Proteomes" id="UP000652761">
    <property type="component" value="Unassembled WGS sequence"/>
</dbReference>
<accession>A0A843XA46</accession>
<name>A0A843XA46_COLES</name>
<dbReference type="AlphaFoldDB" id="A0A843XA46"/>
<dbReference type="PROSITE" id="PS51257">
    <property type="entry name" value="PROKAR_LIPOPROTEIN"/>
    <property type="match status" value="1"/>
</dbReference>
<gene>
    <name evidence="1" type="ORF">Taro_049124</name>
</gene>
<reference evidence="1" key="1">
    <citation type="submission" date="2017-07" db="EMBL/GenBank/DDBJ databases">
        <title>Taro Niue Genome Assembly and Annotation.</title>
        <authorList>
            <person name="Atibalentja N."/>
            <person name="Keating K."/>
            <person name="Fields C.J."/>
        </authorList>
    </citation>
    <scope>NUCLEOTIDE SEQUENCE</scope>
    <source>
        <strain evidence="1">Niue_2</strain>
        <tissue evidence="1">Leaf</tissue>
    </source>
</reference>
<evidence type="ECO:0000313" key="2">
    <source>
        <dbReference type="Proteomes" id="UP000652761"/>
    </source>
</evidence>
<keyword evidence="2" id="KW-1185">Reference proteome</keyword>